<dbReference type="AlphaFoldDB" id="A0A1I2T486"/>
<dbReference type="STRING" id="269670.SAMN02982927_02127"/>
<protein>
    <submittedName>
        <fullName evidence="2">Integral membrane protein TIGR01906</fullName>
    </submittedName>
</protein>
<keyword evidence="1" id="KW-0812">Transmembrane</keyword>
<keyword evidence="1" id="KW-0472">Membrane</keyword>
<evidence type="ECO:0000256" key="1">
    <source>
        <dbReference type="SAM" id="Phobius"/>
    </source>
</evidence>
<dbReference type="EMBL" id="FOOY01000014">
    <property type="protein sequence ID" value="SFG58939.1"/>
    <property type="molecule type" value="Genomic_DNA"/>
</dbReference>
<dbReference type="Pfam" id="PF07314">
    <property type="entry name" value="Lit"/>
    <property type="match status" value="1"/>
</dbReference>
<name>A0A1I2T486_9BACL</name>
<keyword evidence="3" id="KW-1185">Reference proteome</keyword>
<organism evidence="2 3">
    <name type="scientific">Sporolactobacillus nakayamae</name>
    <dbReference type="NCBI Taxonomy" id="269670"/>
    <lineage>
        <taxon>Bacteria</taxon>
        <taxon>Bacillati</taxon>
        <taxon>Bacillota</taxon>
        <taxon>Bacilli</taxon>
        <taxon>Bacillales</taxon>
        <taxon>Sporolactobacillaceae</taxon>
        <taxon>Sporolactobacillus</taxon>
    </lineage>
</organism>
<evidence type="ECO:0000313" key="2">
    <source>
        <dbReference type="EMBL" id="SFG58939.1"/>
    </source>
</evidence>
<feature type="transmembrane region" description="Helical" evidence="1">
    <location>
        <begin position="131"/>
        <end position="149"/>
    </location>
</feature>
<dbReference type="NCBIfam" id="TIGR01906">
    <property type="entry name" value="integ_TIGR01906"/>
    <property type="match status" value="1"/>
</dbReference>
<dbReference type="OrthoDB" id="9813051at2"/>
<reference evidence="3" key="1">
    <citation type="submission" date="2016-10" db="EMBL/GenBank/DDBJ databases">
        <authorList>
            <person name="Varghese N."/>
            <person name="Submissions S."/>
        </authorList>
    </citation>
    <scope>NUCLEOTIDE SEQUENCE [LARGE SCALE GENOMIC DNA]</scope>
    <source>
        <strain evidence="3">ATCC 700379</strain>
    </source>
</reference>
<keyword evidence="1" id="KW-1133">Transmembrane helix</keyword>
<accession>A0A1I2T486</accession>
<evidence type="ECO:0000313" key="3">
    <source>
        <dbReference type="Proteomes" id="UP000198752"/>
    </source>
</evidence>
<feature type="transmembrane region" description="Helical" evidence="1">
    <location>
        <begin position="96"/>
        <end position="119"/>
    </location>
</feature>
<dbReference type="InterPro" id="IPR010178">
    <property type="entry name" value="Lit"/>
</dbReference>
<dbReference type="RefSeq" id="WP_093672785.1">
    <property type="nucleotide sequence ID" value="NZ_FOOY01000014.1"/>
</dbReference>
<proteinExistence type="predicted"/>
<feature type="transmembrane region" description="Helical" evidence="1">
    <location>
        <begin position="12"/>
        <end position="32"/>
    </location>
</feature>
<dbReference type="Proteomes" id="UP000198752">
    <property type="component" value="Unassembled WGS sequence"/>
</dbReference>
<sequence length="219" mass="25399">MHFKKSSVFQSLLAINLALFIIFLSIELALLFKPLYYFDIWYLGIDKIAGINTARIVENYNYMIQYLFDPRPQSFKLPSLPYSVRGQIHFGDVKRIFTSIELLFIITGLVSVAGLYCGIKHGMISVLKKASFILLFFIIVTLTAFTLNFDASFTLFHKAFFRNNYWLFDPVTDPVITILPEAFFLHAALFILMWIVIGMILLSVCHRKLLKKWKNKSVF</sequence>
<gene>
    <name evidence="2" type="ORF">SAMN02982927_02127</name>
</gene>
<feature type="transmembrane region" description="Helical" evidence="1">
    <location>
        <begin position="183"/>
        <end position="205"/>
    </location>
</feature>